<evidence type="ECO:0000313" key="1">
    <source>
        <dbReference type="EMBL" id="MFL9884001.1"/>
    </source>
</evidence>
<protein>
    <submittedName>
        <fullName evidence="1">Uncharacterized protein</fullName>
    </submittedName>
</protein>
<dbReference type="Proteomes" id="UP001629249">
    <property type="component" value="Unassembled WGS sequence"/>
</dbReference>
<dbReference type="EMBL" id="JAQQFN010000009">
    <property type="protein sequence ID" value="MFL9884001.1"/>
    <property type="molecule type" value="Genomic_DNA"/>
</dbReference>
<reference evidence="1 2" key="1">
    <citation type="journal article" date="2024" name="Chem. Sci.">
        <title>Discovery of megapolipeptins by genome mining of a Burkholderiales bacteria collection.</title>
        <authorList>
            <person name="Paulo B.S."/>
            <person name="Recchia M.J.J."/>
            <person name="Lee S."/>
            <person name="Fergusson C.H."/>
            <person name="Romanowski S.B."/>
            <person name="Hernandez A."/>
            <person name="Krull N."/>
            <person name="Liu D.Y."/>
            <person name="Cavanagh H."/>
            <person name="Bos A."/>
            <person name="Gray C.A."/>
            <person name="Murphy B.T."/>
            <person name="Linington R.G."/>
            <person name="Eustaquio A.S."/>
        </authorList>
    </citation>
    <scope>NUCLEOTIDE SEQUENCE [LARGE SCALE GENOMIC DNA]</scope>
    <source>
        <strain evidence="1 2">RL16-012-BIC-B</strain>
    </source>
</reference>
<gene>
    <name evidence="1" type="ORF">PQR66_13235</name>
</gene>
<name>A0ABW8ZN96_9BURK</name>
<evidence type="ECO:0000313" key="2">
    <source>
        <dbReference type="Proteomes" id="UP001629249"/>
    </source>
</evidence>
<proteinExistence type="predicted"/>
<accession>A0ABW8ZN96</accession>
<sequence>MLGNRPLWKSTDDRVDNPTGFEVLALSVLGIYSTVRAIAFLRQGMWVSAHAFYLPTVAQVRTPVATFSDPVNAMRFEDLSTRRYGEFHLDFVAYEFEVGGISQTKTGLRLYFKDSTCVVSSVTGSNDDERAFLRAFVAQVVALRPDLTMSPQLAVYRDMVA</sequence>
<comment type="caution">
    <text evidence="1">The sequence shown here is derived from an EMBL/GenBank/DDBJ whole genome shotgun (WGS) entry which is preliminary data.</text>
</comment>
<organism evidence="1 2">
    <name type="scientific">Paraburkholderia agricolaris</name>
    <dbReference type="NCBI Taxonomy" id="2152888"/>
    <lineage>
        <taxon>Bacteria</taxon>
        <taxon>Pseudomonadati</taxon>
        <taxon>Pseudomonadota</taxon>
        <taxon>Betaproteobacteria</taxon>
        <taxon>Burkholderiales</taxon>
        <taxon>Burkholderiaceae</taxon>
        <taxon>Paraburkholderia</taxon>
    </lineage>
</organism>
<dbReference type="RefSeq" id="WP_408328448.1">
    <property type="nucleotide sequence ID" value="NZ_JAQQFH010000007.1"/>
</dbReference>
<keyword evidence="2" id="KW-1185">Reference proteome</keyword>